<evidence type="ECO:0000256" key="12">
    <source>
        <dbReference type="ARBA" id="ARBA00023136"/>
    </source>
</evidence>
<dbReference type="EMBL" id="SIRE01000030">
    <property type="protein sequence ID" value="TBL70725.1"/>
    <property type="molecule type" value="Genomic_DNA"/>
</dbReference>
<feature type="transmembrane region" description="Helical" evidence="13">
    <location>
        <begin position="21"/>
        <end position="40"/>
    </location>
</feature>
<accession>A0A4Q9DFG8</accession>
<evidence type="ECO:0000256" key="4">
    <source>
        <dbReference type="ARBA" id="ARBA00022475"/>
    </source>
</evidence>
<dbReference type="RefSeq" id="WP_131017662.1">
    <property type="nucleotide sequence ID" value="NZ_SIRE01000030.1"/>
</dbReference>
<dbReference type="CDD" id="cd18774">
    <property type="entry name" value="PDC2_HK_sensor"/>
    <property type="match status" value="1"/>
</dbReference>
<dbReference type="AlphaFoldDB" id="A0A4Q9DFG8"/>
<evidence type="ECO:0000256" key="6">
    <source>
        <dbReference type="ARBA" id="ARBA00022692"/>
    </source>
</evidence>
<keyword evidence="9" id="KW-0067">ATP-binding</keyword>
<keyword evidence="7" id="KW-0547">Nucleotide-binding</keyword>
<evidence type="ECO:0000256" key="1">
    <source>
        <dbReference type="ARBA" id="ARBA00000085"/>
    </source>
</evidence>
<dbReference type="SUPFAM" id="SSF55874">
    <property type="entry name" value="ATPase domain of HSP90 chaperone/DNA topoisomerase II/histidine kinase"/>
    <property type="match status" value="1"/>
</dbReference>
<dbReference type="PANTHER" id="PTHR34220">
    <property type="entry name" value="SENSOR HISTIDINE KINASE YPDA"/>
    <property type="match status" value="1"/>
</dbReference>
<keyword evidence="12 13" id="KW-0472">Membrane</keyword>
<dbReference type="Pfam" id="PF02518">
    <property type="entry name" value="HATPase_c"/>
    <property type="match status" value="1"/>
</dbReference>
<dbReference type="GO" id="GO:0005524">
    <property type="term" value="F:ATP binding"/>
    <property type="evidence" value="ECO:0007669"/>
    <property type="project" value="UniProtKB-KW"/>
</dbReference>
<dbReference type="InterPro" id="IPR004358">
    <property type="entry name" value="Sig_transdc_His_kin-like_C"/>
</dbReference>
<evidence type="ECO:0000259" key="14">
    <source>
        <dbReference type="PROSITE" id="PS50109"/>
    </source>
</evidence>
<comment type="caution">
    <text evidence="15">The sequence shown here is derived from an EMBL/GenBank/DDBJ whole genome shotgun (WGS) entry which is preliminary data.</text>
</comment>
<evidence type="ECO:0000313" key="16">
    <source>
        <dbReference type="Proteomes" id="UP000293142"/>
    </source>
</evidence>
<name>A0A4Q9DFG8_9BACL</name>
<dbReference type="PROSITE" id="PS50109">
    <property type="entry name" value="HIS_KIN"/>
    <property type="match status" value="1"/>
</dbReference>
<dbReference type="Pfam" id="PF06580">
    <property type="entry name" value="His_kinase"/>
    <property type="match status" value="1"/>
</dbReference>
<dbReference type="GO" id="GO:0005886">
    <property type="term" value="C:plasma membrane"/>
    <property type="evidence" value="ECO:0007669"/>
    <property type="project" value="UniProtKB-SubCell"/>
</dbReference>
<comment type="subcellular location">
    <subcellularLocation>
        <location evidence="2">Cell membrane</location>
        <topology evidence="2">Multi-pass membrane protein</topology>
    </subcellularLocation>
</comment>
<evidence type="ECO:0000256" key="10">
    <source>
        <dbReference type="ARBA" id="ARBA00022989"/>
    </source>
</evidence>
<dbReference type="PANTHER" id="PTHR34220:SF7">
    <property type="entry name" value="SENSOR HISTIDINE KINASE YPDA"/>
    <property type="match status" value="1"/>
</dbReference>
<feature type="transmembrane region" description="Helical" evidence="13">
    <location>
        <begin position="307"/>
        <end position="329"/>
    </location>
</feature>
<protein>
    <recommendedName>
        <fullName evidence="3">histidine kinase</fullName>
        <ecNumber evidence="3">2.7.13.3</ecNumber>
    </recommendedName>
</protein>
<evidence type="ECO:0000256" key="8">
    <source>
        <dbReference type="ARBA" id="ARBA00022777"/>
    </source>
</evidence>
<evidence type="ECO:0000256" key="13">
    <source>
        <dbReference type="SAM" id="Phobius"/>
    </source>
</evidence>
<evidence type="ECO:0000256" key="7">
    <source>
        <dbReference type="ARBA" id="ARBA00022741"/>
    </source>
</evidence>
<gene>
    <name evidence="15" type="ORF">EYB31_32385</name>
</gene>
<dbReference type="SMART" id="SM00387">
    <property type="entry name" value="HATPase_c"/>
    <property type="match status" value="1"/>
</dbReference>
<organism evidence="15 16">
    <name type="scientific">Paenibacillus thalictri</name>
    <dbReference type="NCBI Taxonomy" id="2527873"/>
    <lineage>
        <taxon>Bacteria</taxon>
        <taxon>Bacillati</taxon>
        <taxon>Bacillota</taxon>
        <taxon>Bacilli</taxon>
        <taxon>Bacillales</taxon>
        <taxon>Paenibacillaceae</taxon>
        <taxon>Paenibacillus</taxon>
    </lineage>
</organism>
<comment type="catalytic activity">
    <reaction evidence="1">
        <text>ATP + protein L-histidine = ADP + protein N-phospho-L-histidine.</text>
        <dbReference type="EC" id="2.7.13.3"/>
    </reaction>
</comment>
<reference evidence="15 16" key="1">
    <citation type="submission" date="2019-02" db="EMBL/GenBank/DDBJ databases">
        <title>Paenibacillus sp. nov., isolated from surface-sterilized tissue of Thalictrum simplex L.</title>
        <authorList>
            <person name="Tuo L."/>
        </authorList>
    </citation>
    <scope>NUCLEOTIDE SEQUENCE [LARGE SCALE GENOMIC DNA]</scope>
    <source>
        <strain evidence="15 16">N2SHLJ1</strain>
    </source>
</reference>
<dbReference type="Proteomes" id="UP000293142">
    <property type="component" value="Unassembled WGS sequence"/>
</dbReference>
<keyword evidence="4" id="KW-1003">Cell membrane</keyword>
<dbReference type="PRINTS" id="PR00344">
    <property type="entry name" value="BCTRLSENSOR"/>
</dbReference>
<dbReference type="Gene3D" id="3.30.565.10">
    <property type="entry name" value="Histidine kinase-like ATPase, C-terminal domain"/>
    <property type="match status" value="1"/>
</dbReference>
<evidence type="ECO:0000256" key="5">
    <source>
        <dbReference type="ARBA" id="ARBA00022679"/>
    </source>
</evidence>
<evidence type="ECO:0000256" key="2">
    <source>
        <dbReference type="ARBA" id="ARBA00004651"/>
    </source>
</evidence>
<dbReference type="InterPro" id="IPR003594">
    <property type="entry name" value="HATPase_dom"/>
</dbReference>
<dbReference type="InterPro" id="IPR036890">
    <property type="entry name" value="HATPase_C_sf"/>
</dbReference>
<dbReference type="GO" id="GO:0000155">
    <property type="term" value="F:phosphorelay sensor kinase activity"/>
    <property type="evidence" value="ECO:0007669"/>
    <property type="project" value="InterPro"/>
</dbReference>
<dbReference type="Gene3D" id="3.30.450.20">
    <property type="entry name" value="PAS domain"/>
    <property type="match status" value="2"/>
</dbReference>
<keyword evidence="8 15" id="KW-0418">Kinase</keyword>
<dbReference type="InterPro" id="IPR010559">
    <property type="entry name" value="Sig_transdc_His_kin_internal"/>
</dbReference>
<keyword evidence="6 13" id="KW-0812">Transmembrane</keyword>
<dbReference type="InterPro" id="IPR050640">
    <property type="entry name" value="Bact_2-comp_sensor_kinase"/>
</dbReference>
<dbReference type="InterPro" id="IPR005467">
    <property type="entry name" value="His_kinase_dom"/>
</dbReference>
<evidence type="ECO:0000313" key="15">
    <source>
        <dbReference type="EMBL" id="TBL70725.1"/>
    </source>
</evidence>
<keyword evidence="11" id="KW-0902">Two-component regulatory system</keyword>
<keyword evidence="10 13" id="KW-1133">Transmembrane helix</keyword>
<sequence>MTTLQRYWHLLSAVTVRRRIFTLYLLLILMPSSSLLYVYYLKSSDIAKQEFIQSMQQTLKQVEINISYKLDSVANVSDMLISNPNLFSYLSMEADGFASFRQVQAMNELKTIINSAQNNREVYYVRLFIRPTLQYSREGIQFFPLDDMKKRSWYEAVLARNGAIYWSAPYVEHFAENQEDVPVISSTRMLRNPKNYDDPLGVLMIDIKEQEAFKMFYSVIFAAGQTVGIADRSGQVISRADRNPVLTAEQKAAIAGQDEGYFTASGQDPGYLTVFHTIPATGWKMIVQVPLTDISAKSTSLNRVSGIIAILFTFVLFVITLSFVFAFIAESMARRIKKLIDTMRKEGIEDTETRFAQGQGNMLMLEKSISHMIGTVRMLTEQSLQAQIHEKEALLKALQAQINPHFLYNTLEAVNWMAVRRGATDISLMMDALSKYFRLTLNQGQDLVRAEDEIKLAETYLYIQSVRFEDEFTAEMDIAPEVLDYIVPKLTLQPVIENALLHGIHKNRGTHGLLTITGRQDHGFLLFTVTDNGTGIAPDKMTKLLKPPAPGEQTGGYGLYNMHERVRLFSGSGGYVHITSEPGQGTTVTIRIAAVQPNPVK</sequence>
<evidence type="ECO:0000256" key="11">
    <source>
        <dbReference type="ARBA" id="ARBA00023012"/>
    </source>
</evidence>
<keyword evidence="5" id="KW-0808">Transferase</keyword>
<evidence type="ECO:0000256" key="3">
    <source>
        <dbReference type="ARBA" id="ARBA00012438"/>
    </source>
</evidence>
<dbReference type="InterPro" id="IPR033479">
    <property type="entry name" value="dCache_1"/>
</dbReference>
<feature type="domain" description="Histidine kinase" evidence="14">
    <location>
        <begin position="492"/>
        <end position="596"/>
    </location>
</feature>
<evidence type="ECO:0000256" key="9">
    <source>
        <dbReference type="ARBA" id="ARBA00022840"/>
    </source>
</evidence>
<dbReference type="Pfam" id="PF02743">
    <property type="entry name" value="dCache_1"/>
    <property type="match status" value="1"/>
</dbReference>
<proteinExistence type="predicted"/>
<dbReference type="OrthoDB" id="9776552at2"/>
<dbReference type="EC" id="2.7.13.3" evidence="3"/>
<keyword evidence="16" id="KW-1185">Reference proteome</keyword>